<evidence type="ECO:0000259" key="1">
    <source>
        <dbReference type="Pfam" id="PF13443"/>
    </source>
</evidence>
<dbReference type="InterPro" id="IPR001387">
    <property type="entry name" value="Cro/C1-type_HTH"/>
</dbReference>
<dbReference type="RefSeq" id="WP_024362636.1">
    <property type="nucleotide sequence ID" value="NZ_BJNS01000014.1"/>
</dbReference>
<dbReference type="InterPro" id="IPR010982">
    <property type="entry name" value="Lambda_DNA-bd_dom_sf"/>
</dbReference>
<dbReference type="Proteomes" id="UP000238825">
    <property type="component" value="Chromosome"/>
</dbReference>
<organism evidence="2 4">
    <name type="scientific">Lysinibacillus sphaericus</name>
    <name type="common">Bacillus sphaericus</name>
    <dbReference type="NCBI Taxonomy" id="1421"/>
    <lineage>
        <taxon>Bacteria</taxon>
        <taxon>Bacillati</taxon>
        <taxon>Bacillota</taxon>
        <taxon>Bacilli</taxon>
        <taxon>Bacillales</taxon>
        <taxon>Bacillaceae</taxon>
        <taxon>Lysinibacillus</taxon>
    </lineage>
</organism>
<dbReference type="Proteomes" id="UP000255295">
    <property type="component" value="Unassembled WGS sequence"/>
</dbReference>
<name>A0A2S0K676_LYSSH</name>
<accession>A0A2S0K676</accession>
<protein>
    <submittedName>
        <fullName evidence="3">Helix-turn-helix domain-containing protein</fullName>
    </submittedName>
    <submittedName>
        <fullName evidence="2">XRE family transcriptional regulator</fullName>
    </submittedName>
</protein>
<gene>
    <name evidence="2" type="ORF">LS41612_22575</name>
    <name evidence="3" type="ORF">NCTC10338_00125</name>
</gene>
<sequence>MIKLRFRVWCAARNLKASDVHRMTGIPYPTLRDLYYGRSKSIKINDLDTLCTVLKCDISDIIQHEKA</sequence>
<dbReference type="GeneID" id="48278994"/>
<reference evidence="3 5" key="2">
    <citation type="submission" date="2018-06" db="EMBL/GenBank/DDBJ databases">
        <authorList>
            <consortium name="Pathogen Informatics"/>
            <person name="Doyle S."/>
        </authorList>
    </citation>
    <scope>NUCLEOTIDE SEQUENCE [LARGE SCALE GENOMIC DNA]</scope>
    <source>
        <strain evidence="3 5">NCTC10338</strain>
    </source>
</reference>
<dbReference type="GO" id="GO:0003677">
    <property type="term" value="F:DNA binding"/>
    <property type="evidence" value="ECO:0007669"/>
    <property type="project" value="InterPro"/>
</dbReference>
<dbReference type="AlphaFoldDB" id="A0A2S0K676"/>
<dbReference type="EMBL" id="CP019980">
    <property type="protein sequence ID" value="AVK98875.1"/>
    <property type="molecule type" value="Genomic_DNA"/>
</dbReference>
<dbReference type="EMBL" id="UFSZ01000001">
    <property type="protein sequence ID" value="SUV15106.1"/>
    <property type="molecule type" value="Genomic_DNA"/>
</dbReference>
<dbReference type="SUPFAM" id="SSF47413">
    <property type="entry name" value="lambda repressor-like DNA-binding domains"/>
    <property type="match status" value="1"/>
</dbReference>
<evidence type="ECO:0000313" key="5">
    <source>
        <dbReference type="Proteomes" id="UP000255295"/>
    </source>
</evidence>
<dbReference type="Gene3D" id="1.10.260.40">
    <property type="entry name" value="lambda repressor-like DNA-binding domains"/>
    <property type="match status" value="1"/>
</dbReference>
<feature type="domain" description="HTH cro/C1-type" evidence="1">
    <location>
        <begin position="6"/>
        <end position="66"/>
    </location>
</feature>
<evidence type="ECO:0000313" key="2">
    <source>
        <dbReference type="EMBL" id="AVK98875.1"/>
    </source>
</evidence>
<proteinExistence type="predicted"/>
<evidence type="ECO:0000313" key="4">
    <source>
        <dbReference type="Proteomes" id="UP000238825"/>
    </source>
</evidence>
<dbReference type="Pfam" id="PF13443">
    <property type="entry name" value="HTH_26"/>
    <property type="match status" value="1"/>
</dbReference>
<reference evidence="2 4" key="1">
    <citation type="submission" date="2017-03" db="EMBL/GenBank/DDBJ databases">
        <title>The whole genome sequencing and assembly of Lysinibacillus sphaericus DSM 28T strain.</title>
        <authorList>
            <person name="Lee Y.-J."/>
            <person name="Yi H."/>
            <person name="Bahn Y.-S."/>
            <person name="Kim J.F."/>
            <person name="Lee D.-W."/>
        </authorList>
    </citation>
    <scope>NUCLEOTIDE SEQUENCE [LARGE SCALE GENOMIC DNA]</scope>
    <source>
        <strain evidence="2 4">DSM 28</strain>
    </source>
</reference>
<evidence type="ECO:0000313" key="3">
    <source>
        <dbReference type="EMBL" id="SUV15106.1"/>
    </source>
</evidence>